<protein>
    <submittedName>
        <fullName evidence="3">Oxidoreductase</fullName>
    </submittedName>
</protein>
<reference evidence="4" key="1">
    <citation type="journal article" date="2018" name="Front. Microbiol.">
        <title>Genome-Based Analysis Reveals the Taxonomy and Diversity of the Family Idiomarinaceae.</title>
        <authorList>
            <person name="Liu Y."/>
            <person name="Lai Q."/>
            <person name="Shao Z."/>
        </authorList>
    </citation>
    <scope>NUCLEOTIDE SEQUENCE [LARGE SCALE GENOMIC DNA]</scope>
    <source>
        <strain evidence="4">BH195</strain>
    </source>
</reference>
<dbReference type="PANTHER" id="PTHR19328:SF75">
    <property type="entry name" value="ALDOSE SUGAR DEHYDROGENASE YLII"/>
    <property type="match status" value="1"/>
</dbReference>
<keyword evidence="4" id="KW-1185">Reference proteome</keyword>
<feature type="signal peptide" evidence="1">
    <location>
        <begin position="1"/>
        <end position="29"/>
    </location>
</feature>
<dbReference type="PANTHER" id="PTHR19328">
    <property type="entry name" value="HEDGEHOG-INTERACTING PROTEIN"/>
    <property type="match status" value="1"/>
</dbReference>
<dbReference type="AlphaFoldDB" id="A0A432XV31"/>
<sequence length="385" mass="41907">MLHKVFKTSTLALICTTALSGAVAVTAQAAEAETERHKVEVTTVTEGLNFPWGLAFLPNGDALVTEKSGNLRRVGTDGVISDPILGVPDVVYKSQGGLLDVALDPDFEENEWVYLSYSEADPDGGPGNSTAVVRGKLVGNNLQEVEVIFRGMPKYESGAHFGSRLVFSPEGHLFVTLGDRYSAMDDAQTLDNHHGKVVRIWPDGSVPEDNPFVSQDGALPEIWSYGHRNVQGAAIHPQTGDLWTVEHGPKGGDEVNIPIAGGNYGWPIATYGVDYDGSIISDQTHVEGTLQPHYYWVPSIATSNAIFYTGSEFPEWQGDFLVAALKASQVARLDLEGERVMHEETLFKDVVDQRIRDIEQGPDGAIYLVTDDRNGKLIRITNADD</sequence>
<dbReference type="OrthoDB" id="9770043at2"/>
<proteinExistence type="predicted"/>
<keyword evidence="1" id="KW-0732">Signal</keyword>
<dbReference type="InterPro" id="IPR011041">
    <property type="entry name" value="Quinoprot_gluc/sorb_DH_b-prop"/>
</dbReference>
<evidence type="ECO:0000256" key="1">
    <source>
        <dbReference type="SAM" id="SignalP"/>
    </source>
</evidence>
<evidence type="ECO:0000313" key="4">
    <source>
        <dbReference type="Proteomes" id="UP000287198"/>
    </source>
</evidence>
<dbReference type="Gene3D" id="2.120.10.30">
    <property type="entry name" value="TolB, C-terminal domain"/>
    <property type="match status" value="1"/>
</dbReference>
<feature type="domain" description="Glucose/Sorbosone dehydrogenase" evidence="2">
    <location>
        <begin position="48"/>
        <end position="379"/>
    </location>
</feature>
<gene>
    <name evidence="3" type="ORF">CWI69_06045</name>
</gene>
<feature type="chain" id="PRO_5019356324" evidence="1">
    <location>
        <begin position="30"/>
        <end position="385"/>
    </location>
</feature>
<dbReference type="InterPro" id="IPR012938">
    <property type="entry name" value="Glc/Sorbosone_DH"/>
</dbReference>
<accession>A0A432XV31</accession>
<name>A0A432XV31_9GAMM</name>
<evidence type="ECO:0000259" key="2">
    <source>
        <dbReference type="Pfam" id="PF07995"/>
    </source>
</evidence>
<evidence type="ECO:0000313" key="3">
    <source>
        <dbReference type="EMBL" id="RUO52598.1"/>
    </source>
</evidence>
<dbReference type="SUPFAM" id="SSF50952">
    <property type="entry name" value="Soluble quinoprotein glucose dehydrogenase"/>
    <property type="match status" value="1"/>
</dbReference>
<dbReference type="Pfam" id="PF07995">
    <property type="entry name" value="GSDH"/>
    <property type="match status" value="1"/>
</dbReference>
<comment type="caution">
    <text evidence="3">The sequence shown here is derived from an EMBL/GenBank/DDBJ whole genome shotgun (WGS) entry which is preliminary data.</text>
</comment>
<dbReference type="EMBL" id="PIPW01000002">
    <property type="protein sequence ID" value="RUO52598.1"/>
    <property type="molecule type" value="Genomic_DNA"/>
</dbReference>
<organism evidence="3 4">
    <name type="scientific">Pseudidiomarina halophila</name>
    <dbReference type="NCBI Taxonomy" id="1449799"/>
    <lineage>
        <taxon>Bacteria</taxon>
        <taxon>Pseudomonadati</taxon>
        <taxon>Pseudomonadota</taxon>
        <taxon>Gammaproteobacteria</taxon>
        <taxon>Alteromonadales</taxon>
        <taxon>Idiomarinaceae</taxon>
        <taxon>Pseudidiomarina</taxon>
    </lineage>
</organism>
<dbReference type="RefSeq" id="WP_126762916.1">
    <property type="nucleotide sequence ID" value="NZ_JBHLTZ010000012.1"/>
</dbReference>
<dbReference type="InterPro" id="IPR011042">
    <property type="entry name" value="6-blade_b-propeller_TolB-like"/>
</dbReference>
<dbReference type="Proteomes" id="UP000287198">
    <property type="component" value="Unassembled WGS sequence"/>
</dbReference>